<evidence type="ECO:0000259" key="1">
    <source>
        <dbReference type="Pfam" id="PF01368"/>
    </source>
</evidence>
<dbReference type="SUPFAM" id="SSF64182">
    <property type="entry name" value="DHH phosphoesterases"/>
    <property type="match status" value="1"/>
</dbReference>
<dbReference type="Pfam" id="PF02272">
    <property type="entry name" value="DHHA1"/>
    <property type="match status" value="1"/>
</dbReference>
<evidence type="ECO:0000259" key="2">
    <source>
        <dbReference type="Pfam" id="PF02272"/>
    </source>
</evidence>
<dbReference type="InterPro" id="IPR001667">
    <property type="entry name" value="DDH_dom"/>
</dbReference>
<evidence type="ECO:0000313" key="3">
    <source>
        <dbReference type="EMBL" id="KUK22233.1"/>
    </source>
</evidence>
<accession>A0A101ENY4</accession>
<evidence type="ECO:0000313" key="4">
    <source>
        <dbReference type="Proteomes" id="UP000058636"/>
    </source>
</evidence>
<sequence length="333" mass="37540">MDEIVKVLSQHDRILVVGHIMPDGDCVSSVLSLTLGLEKLGKEVKAAVDYKIPYVFEKFPYIDKIEENPNFDPELLVVVDASSPDRIGKFQDLLDKVPSVVIDHHSTNTNFGNWNWVDPSFAATAQMIFRINMALGVEYDSNLATLNYLGIATDTGFFRHSNADVRVFEDAYKLVKMGADAHFVAKEILENKRFEQFKLFAEVLERLQLLENGKIAYSYIDYDTYLRHNCTDEDSAGFVGELRSIRGVEVAVLFMEFPRGKIHVSMRSKDWFNVNEVAFELGGGGHPRAAGVSFEGEKIGEVIPRVINHLLKKFREGVENESEKISERDVLGG</sequence>
<dbReference type="PATRIC" id="fig|93930.3.peg.828"/>
<dbReference type="AlphaFoldDB" id="A0A101ENY4"/>
<dbReference type="InterPro" id="IPR051319">
    <property type="entry name" value="Oligoribo/pAp-PDE_c-di-AMP_PDE"/>
</dbReference>
<name>A0A101ENY4_9THEM</name>
<comment type="caution">
    <text evidence="3">The sequence shown here is derived from an EMBL/GenBank/DDBJ whole genome shotgun (WGS) entry which is preliminary data.</text>
</comment>
<dbReference type="Gene3D" id="3.10.310.30">
    <property type="match status" value="1"/>
</dbReference>
<protein>
    <submittedName>
        <fullName evidence="3">Phosphoesterase, RecJ domain protein</fullName>
    </submittedName>
</protein>
<organism evidence="3 4">
    <name type="scientific">Thermotoga petrophila</name>
    <dbReference type="NCBI Taxonomy" id="93929"/>
    <lineage>
        <taxon>Bacteria</taxon>
        <taxon>Thermotogati</taxon>
        <taxon>Thermotogota</taxon>
        <taxon>Thermotogae</taxon>
        <taxon>Thermotogales</taxon>
        <taxon>Thermotogaceae</taxon>
        <taxon>Thermotoga</taxon>
    </lineage>
</organism>
<feature type="domain" description="DHHA1" evidence="2">
    <location>
        <begin position="212"/>
        <end position="308"/>
    </location>
</feature>
<gene>
    <name evidence="3" type="ORF">XD57_1667</name>
</gene>
<feature type="domain" description="DDH" evidence="1">
    <location>
        <begin position="13"/>
        <end position="151"/>
    </location>
</feature>
<dbReference type="Proteomes" id="UP000058636">
    <property type="component" value="Unassembled WGS sequence"/>
</dbReference>
<dbReference type="Pfam" id="PF01368">
    <property type="entry name" value="DHH"/>
    <property type="match status" value="1"/>
</dbReference>
<reference evidence="3 4" key="1">
    <citation type="journal article" date="2015" name="MBio">
        <title>Genome-Resolved Metagenomic Analysis Reveals Roles for Candidate Phyla and Other Microbial Community Members in Biogeochemical Transformations in Oil Reservoirs.</title>
        <authorList>
            <person name="Hu P."/>
            <person name="Tom L."/>
            <person name="Singh A."/>
            <person name="Thomas B.C."/>
            <person name="Baker B.J."/>
            <person name="Piceno Y.M."/>
            <person name="Andersen G.L."/>
            <person name="Banfield J.F."/>
        </authorList>
    </citation>
    <scope>NUCLEOTIDE SEQUENCE [LARGE SCALE GENOMIC DNA]</scope>
    <source>
        <strain evidence="3">46_26</strain>
    </source>
</reference>
<dbReference type="EMBL" id="LGFG01000218">
    <property type="protein sequence ID" value="KUK22233.1"/>
    <property type="molecule type" value="Genomic_DNA"/>
</dbReference>
<dbReference type="GO" id="GO:0003676">
    <property type="term" value="F:nucleic acid binding"/>
    <property type="evidence" value="ECO:0007669"/>
    <property type="project" value="InterPro"/>
</dbReference>
<proteinExistence type="predicted"/>
<dbReference type="Gene3D" id="3.90.1640.10">
    <property type="entry name" value="inorganic pyrophosphatase (n-terminal core)"/>
    <property type="match status" value="1"/>
</dbReference>
<dbReference type="PANTHER" id="PTHR47618">
    <property type="entry name" value="BIFUNCTIONAL OLIGORIBONUCLEASE AND PAP PHOSPHATASE NRNA"/>
    <property type="match status" value="1"/>
</dbReference>
<dbReference type="InterPro" id="IPR003156">
    <property type="entry name" value="DHHA1_dom"/>
</dbReference>
<dbReference type="PANTHER" id="PTHR47618:SF1">
    <property type="entry name" value="BIFUNCTIONAL OLIGORIBONUCLEASE AND PAP PHOSPHATASE NRNA"/>
    <property type="match status" value="1"/>
</dbReference>
<dbReference type="InterPro" id="IPR038763">
    <property type="entry name" value="DHH_sf"/>
</dbReference>